<dbReference type="AlphaFoldDB" id="A0A2T4Z7U1"/>
<comment type="caution">
    <text evidence="7">The sequence shown here is derived from an EMBL/GenBank/DDBJ whole genome shotgun (WGS) entry which is preliminary data.</text>
</comment>
<evidence type="ECO:0000256" key="6">
    <source>
        <dbReference type="SAM" id="SignalP"/>
    </source>
</evidence>
<accession>A0A2T4Z7U1</accession>
<evidence type="ECO:0000313" key="7">
    <source>
        <dbReference type="EMBL" id="PTM57951.1"/>
    </source>
</evidence>
<feature type="signal peptide" evidence="6">
    <location>
        <begin position="1"/>
        <end position="20"/>
    </location>
</feature>
<keyword evidence="1" id="KW-1003">Cell membrane</keyword>
<evidence type="ECO:0000256" key="1">
    <source>
        <dbReference type="ARBA" id="ARBA00022475"/>
    </source>
</evidence>
<evidence type="ECO:0000313" key="8">
    <source>
        <dbReference type="Proteomes" id="UP000241639"/>
    </source>
</evidence>
<keyword evidence="4" id="KW-0564">Palmitate</keyword>
<dbReference type="Proteomes" id="UP000241639">
    <property type="component" value="Unassembled WGS sequence"/>
</dbReference>
<protein>
    <submittedName>
        <fullName evidence="7">L-arabinose-binding protein</fullName>
    </submittedName>
</protein>
<keyword evidence="3" id="KW-0472">Membrane</keyword>
<reference evidence="7 8" key="1">
    <citation type="submission" date="2018-04" db="EMBL/GenBank/DDBJ databases">
        <title>Genomic Encyclopedia of Archaeal and Bacterial Type Strains, Phase II (KMG-II): from individual species to whole genera.</title>
        <authorList>
            <person name="Goeker M."/>
        </authorList>
    </citation>
    <scope>NUCLEOTIDE SEQUENCE [LARGE SCALE GENOMIC DNA]</scope>
    <source>
        <strain evidence="7 8">DSM 45169</strain>
    </source>
</reference>
<evidence type="ECO:0000256" key="2">
    <source>
        <dbReference type="ARBA" id="ARBA00022729"/>
    </source>
</evidence>
<gene>
    <name evidence="7" type="ORF">C8J48_0520</name>
</gene>
<dbReference type="InterPro" id="IPR006059">
    <property type="entry name" value="SBP"/>
</dbReference>
<proteinExistence type="predicted"/>
<feature type="chain" id="PRO_5038885458" evidence="6">
    <location>
        <begin position="21"/>
        <end position="428"/>
    </location>
</feature>
<dbReference type="SUPFAM" id="SSF53850">
    <property type="entry name" value="Periplasmic binding protein-like II"/>
    <property type="match status" value="1"/>
</dbReference>
<dbReference type="PANTHER" id="PTHR43649">
    <property type="entry name" value="ARABINOSE-BINDING PROTEIN-RELATED"/>
    <property type="match status" value="1"/>
</dbReference>
<dbReference type="OrthoDB" id="9768630at2"/>
<dbReference type="EMBL" id="PZZP01000001">
    <property type="protein sequence ID" value="PTM57951.1"/>
    <property type="molecule type" value="Genomic_DNA"/>
</dbReference>
<organism evidence="7 8">
    <name type="scientific">Desmospora activa DSM 45169</name>
    <dbReference type="NCBI Taxonomy" id="1121389"/>
    <lineage>
        <taxon>Bacteria</taxon>
        <taxon>Bacillati</taxon>
        <taxon>Bacillota</taxon>
        <taxon>Bacilli</taxon>
        <taxon>Bacillales</taxon>
        <taxon>Thermoactinomycetaceae</taxon>
        <taxon>Desmospora</taxon>
    </lineage>
</organism>
<dbReference type="PANTHER" id="PTHR43649:SF33">
    <property type="entry name" value="POLYGALACTURONAN_RHAMNOGALACTURONAN-BINDING PROTEIN YTCQ"/>
    <property type="match status" value="1"/>
</dbReference>
<evidence type="ECO:0000256" key="5">
    <source>
        <dbReference type="ARBA" id="ARBA00023288"/>
    </source>
</evidence>
<keyword evidence="8" id="KW-1185">Reference proteome</keyword>
<dbReference type="RefSeq" id="WP_107724813.1">
    <property type="nucleotide sequence ID" value="NZ_PZZP01000001.1"/>
</dbReference>
<dbReference type="Pfam" id="PF01547">
    <property type="entry name" value="SBP_bac_1"/>
    <property type="match status" value="1"/>
</dbReference>
<keyword evidence="2 6" id="KW-0732">Signal</keyword>
<evidence type="ECO:0000256" key="4">
    <source>
        <dbReference type="ARBA" id="ARBA00023139"/>
    </source>
</evidence>
<dbReference type="CDD" id="cd13585">
    <property type="entry name" value="PBP2_TMBP_like"/>
    <property type="match status" value="1"/>
</dbReference>
<keyword evidence="5" id="KW-0449">Lipoprotein</keyword>
<name>A0A2T4Z7U1_9BACL</name>
<dbReference type="Gene3D" id="3.40.190.10">
    <property type="entry name" value="Periplasmic binding protein-like II"/>
    <property type="match status" value="1"/>
</dbReference>
<evidence type="ECO:0000256" key="3">
    <source>
        <dbReference type="ARBA" id="ARBA00023136"/>
    </source>
</evidence>
<dbReference type="InterPro" id="IPR050490">
    <property type="entry name" value="Bact_solute-bd_prot1"/>
</dbReference>
<sequence length="428" mass="48312">MAKWIALVAIIALVIAVSFTGPDSGGADGDNHLTLWTFVEQHAEYYNEMAERWNQMYPDRPIVLQVETVPDLSNKLQLSLYTGVAAPDIADIEVNSFPNFLRGEPQLIPLNDIVEPVKEHFVESRFDIYSKDGTYYGAPFHVGATVMYYNKEILDQAQVNPDDIKTWDDFVEAGKQVKQDTGKPMITVDTSDFMLFQPLVIQQGSDFLDENGEVTLDGPVNLQTLQFMHDLIYKHEIAVPTPGGQHHAEEYYGFMNQGGAAAIQMPLWYMGRFTDFMPDLKGKMIVRPMPIMKEGDAKSVGMGGTGTVVTNQAKNPELAKDFLSFAKLSKEANIEIWKQLGFDPPRSEVWNEPAFQQENKYTEYFGNDLYDTLISIKDDIRSPHFGSLSPRIYTAVNSQLQFNVLRRNSQAPEEALNKAAEEMRSLNR</sequence>